<keyword evidence="2" id="KW-0677">Repeat</keyword>
<dbReference type="Pfam" id="PF23282">
    <property type="entry name" value="WHD_ROQ1"/>
    <property type="match status" value="1"/>
</dbReference>
<dbReference type="Gene3D" id="3.40.50.300">
    <property type="entry name" value="P-loop containing nucleotide triphosphate hydrolases"/>
    <property type="match status" value="1"/>
</dbReference>
<keyword evidence="1" id="KW-0433">Leucine-rich repeat</keyword>
<dbReference type="AlphaFoldDB" id="A0ABD3KZR5"/>
<dbReference type="SUPFAM" id="SSF52058">
    <property type="entry name" value="L domain-like"/>
    <property type="match status" value="1"/>
</dbReference>
<dbReference type="Gene3D" id="1.10.8.430">
    <property type="entry name" value="Helical domain of apoptotic protease-activating factors"/>
    <property type="match status" value="1"/>
</dbReference>
<comment type="caution">
    <text evidence="6">The sequence shown here is derived from an EMBL/GenBank/DDBJ whole genome shotgun (WGS) entry which is preliminary data.</text>
</comment>
<dbReference type="Pfam" id="PF01582">
    <property type="entry name" value="TIR"/>
    <property type="match status" value="1"/>
</dbReference>
<dbReference type="InterPro" id="IPR032675">
    <property type="entry name" value="LRR_dom_sf"/>
</dbReference>
<dbReference type="InterPro" id="IPR002182">
    <property type="entry name" value="NB-ARC"/>
</dbReference>
<dbReference type="Proteomes" id="UP001634007">
    <property type="component" value="Unassembled WGS sequence"/>
</dbReference>
<keyword evidence="3" id="KW-0611">Plant defense</keyword>
<dbReference type="InterPro" id="IPR044974">
    <property type="entry name" value="Disease_R_plants"/>
</dbReference>
<protein>
    <recommendedName>
        <fullName evidence="5">TIR domain-containing protein</fullName>
    </recommendedName>
</protein>
<evidence type="ECO:0000313" key="7">
    <source>
        <dbReference type="Proteomes" id="UP001634007"/>
    </source>
</evidence>
<dbReference type="SUPFAM" id="SSF52540">
    <property type="entry name" value="P-loop containing nucleoside triphosphate hydrolases"/>
    <property type="match status" value="1"/>
</dbReference>
<dbReference type="InterPro" id="IPR042197">
    <property type="entry name" value="Apaf_helical"/>
</dbReference>
<evidence type="ECO:0000313" key="6">
    <source>
        <dbReference type="EMBL" id="KAL3745186.1"/>
    </source>
</evidence>
<evidence type="ECO:0000256" key="1">
    <source>
        <dbReference type="ARBA" id="ARBA00022614"/>
    </source>
</evidence>
<dbReference type="SMART" id="SM00255">
    <property type="entry name" value="TIR"/>
    <property type="match status" value="1"/>
</dbReference>
<dbReference type="PROSITE" id="PS50104">
    <property type="entry name" value="TIR"/>
    <property type="match status" value="1"/>
</dbReference>
<evidence type="ECO:0000256" key="3">
    <source>
        <dbReference type="ARBA" id="ARBA00022821"/>
    </source>
</evidence>
<dbReference type="InterPro" id="IPR027417">
    <property type="entry name" value="P-loop_NTPase"/>
</dbReference>
<evidence type="ECO:0000256" key="4">
    <source>
        <dbReference type="SAM" id="MobiDB-lite"/>
    </source>
</evidence>
<sequence length="866" mass="97918">MKRKERTHSEDPIYEVSSSSTTPHVGDYEGGTKRPNGNDYEVFLSFRGKDTRKGFTDYLYTSLVDTGIHVFRDDNELRVGEEIGTELLYNIAQSTISIPIISENYASSKWCLHELAQMLKCKRSKGQIVLPIFYKVQPSHLKRGLGDAINAHKENLNEMVVKEWEEALKEVGSLKGWESEKIENGFSTKSLHEGALVKIVVTKVLSELKGTFQLIVPQQLIGIDNRIEDIISMIDAKFNGTWIIGIYGMGGIGKTTLAKSLYNKFSGQFEYRSFVADCREAYQHEGIKCLQKQLISSLGSPCNVSNVDEGIYLIKSRFAHKKALIFLDDIDDSAHLKYLVDRGWFKAGSIVIITTRNKDVLGQASAYHMYQLNEFSLNQSLILFSRYAFQKDSPPSDYEDISRDVVSTTRGLPLALEVIGSFLCRKRENKVPHEKVQEKLKISYEALDYEEQQIFLDIACLFIGSCKQNPTYMWDACDFFPKKGIEVLSLMSLIKIGKNGELLMHDQLRDLRREIVRLENPNEPQERSRFKLKSMHFILYQLVSSHHSKLMVHNVSKLQGTKKIEALSLGKCSKGKRYTSQQFKELTNLRFLQVDGANFTGEFQSLLPKLRWLQWKECPSDFTVTNFHLKKLVVLDLSNSAISKDWGGWVPLKKATKLKVLNLTDCQSLKRTPDLSTFKRLEILNLAFCENREELHPSIGDIKTLVSLDVNGCEKLEELPIGISRMVELRDLDIQDTNIQDIPISSDCLMKLQCLSLLHCKLSRLPEFLGSLVSLTELDIRGLAIEELPESIGTIKELKVIIAYDCLDLVHIPSSIGNLASLQRLDLGGCRSLTEIPDSIGNLASLVKLNLGGTLITKLPESIGNL</sequence>
<dbReference type="InterPro" id="IPR000157">
    <property type="entry name" value="TIR_dom"/>
</dbReference>
<dbReference type="PANTHER" id="PTHR11017:SF570">
    <property type="entry name" value="DISEASE RESISTANCE PROTEIN (TIR-NBS CLASS)-RELATED"/>
    <property type="match status" value="1"/>
</dbReference>
<dbReference type="Gene3D" id="3.80.10.10">
    <property type="entry name" value="Ribonuclease Inhibitor"/>
    <property type="match status" value="2"/>
</dbReference>
<dbReference type="PRINTS" id="PR00364">
    <property type="entry name" value="DISEASERSIST"/>
</dbReference>
<dbReference type="EMBL" id="JBJKBG010000003">
    <property type="protein sequence ID" value="KAL3745186.1"/>
    <property type="molecule type" value="Genomic_DNA"/>
</dbReference>
<dbReference type="InterPro" id="IPR035897">
    <property type="entry name" value="Toll_tir_struct_dom_sf"/>
</dbReference>
<name>A0ABD3KZR5_EUCGL</name>
<dbReference type="SUPFAM" id="SSF52200">
    <property type="entry name" value="Toll/Interleukin receptor TIR domain"/>
    <property type="match status" value="1"/>
</dbReference>
<dbReference type="Pfam" id="PF23598">
    <property type="entry name" value="LRR_14"/>
    <property type="match status" value="1"/>
</dbReference>
<dbReference type="GO" id="GO:0006952">
    <property type="term" value="P:defense response"/>
    <property type="evidence" value="ECO:0007669"/>
    <property type="project" value="UniProtKB-KW"/>
</dbReference>
<dbReference type="InterPro" id="IPR055414">
    <property type="entry name" value="LRR_R13L4/SHOC2-like"/>
</dbReference>
<reference evidence="6 7" key="1">
    <citation type="submission" date="2024-11" db="EMBL/GenBank/DDBJ databases">
        <title>Chromosome-level genome assembly of Eucalyptus globulus Labill. provides insights into its genome evolution.</title>
        <authorList>
            <person name="Li X."/>
        </authorList>
    </citation>
    <scope>NUCLEOTIDE SEQUENCE [LARGE SCALE GENOMIC DNA]</scope>
    <source>
        <strain evidence="6">CL2024</strain>
        <tissue evidence="6">Fresh tender leaves</tissue>
    </source>
</reference>
<proteinExistence type="predicted"/>
<feature type="region of interest" description="Disordered" evidence="4">
    <location>
        <begin position="1"/>
        <end position="33"/>
    </location>
</feature>
<feature type="domain" description="TIR" evidence="5">
    <location>
        <begin position="38"/>
        <end position="208"/>
    </location>
</feature>
<dbReference type="SUPFAM" id="SSF46785">
    <property type="entry name" value="Winged helix' DNA-binding domain"/>
    <property type="match status" value="1"/>
</dbReference>
<dbReference type="GO" id="GO:0051707">
    <property type="term" value="P:response to other organism"/>
    <property type="evidence" value="ECO:0007669"/>
    <property type="project" value="UniProtKB-ARBA"/>
</dbReference>
<dbReference type="InterPro" id="IPR036390">
    <property type="entry name" value="WH_DNA-bd_sf"/>
</dbReference>
<evidence type="ECO:0000256" key="2">
    <source>
        <dbReference type="ARBA" id="ARBA00022737"/>
    </source>
</evidence>
<gene>
    <name evidence="6" type="ORF">ACJRO7_014317</name>
</gene>
<dbReference type="PANTHER" id="PTHR11017">
    <property type="entry name" value="LEUCINE-RICH REPEAT-CONTAINING PROTEIN"/>
    <property type="match status" value="1"/>
</dbReference>
<dbReference type="Pfam" id="PF00931">
    <property type="entry name" value="NB-ARC"/>
    <property type="match status" value="1"/>
</dbReference>
<accession>A0ABD3KZR5</accession>
<dbReference type="Gene3D" id="3.40.50.10140">
    <property type="entry name" value="Toll/interleukin-1 receptor homology (TIR) domain"/>
    <property type="match status" value="1"/>
</dbReference>
<organism evidence="6 7">
    <name type="scientific">Eucalyptus globulus</name>
    <name type="common">Tasmanian blue gum</name>
    <dbReference type="NCBI Taxonomy" id="34317"/>
    <lineage>
        <taxon>Eukaryota</taxon>
        <taxon>Viridiplantae</taxon>
        <taxon>Streptophyta</taxon>
        <taxon>Embryophyta</taxon>
        <taxon>Tracheophyta</taxon>
        <taxon>Spermatophyta</taxon>
        <taxon>Magnoliopsida</taxon>
        <taxon>eudicotyledons</taxon>
        <taxon>Gunneridae</taxon>
        <taxon>Pentapetalae</taxon>
        <taxon>rosids</taxon>
        <taxon>malvids</taxon>
        <taxon>Myrtales</taxon>
        <taxon>Myrtaceae</taxon>
        <taxon>Myrtoideae</taxon>
        <taxon>Eucalypteae</taxon>
        <taxon>Eucalyptus</taxon>
    </lineage>
</organism>
<keyword evidence="7" id="KW-1185">Reference proteome</keyword>
<evidence type="ECO:0000259" key="5">
    <source>
        <dbReference type="PROSITE" id="PS50104"/>
    </source>
</evidence>
<dbReference type="InterPro" id="IPR058192">
    <property type="entry name" value="WHD_ROQ1-like"/>
</dbReference>